<dbReference type="GO" id="GO:1902201">
    <property type="term" value="P:negative regulation of bacterial-type flagellum-dependent cell motility"/>
    <property type="evidence" value="ECO:0007669"/>
    <property type="project" value="TreeGrafter"/>
</dbReference>
<evidence type="ECO:0000313" key="4">
    <source>
        <dbReference type="EMBL" id="GAB59742.1"/>
    </source>
</evidence>
<proteinExistence type="predicted"/>
<dbReference type="CDD" id="cd01949">
    <property type="entry name" value="GGDEF"/>
    <property type="match status" value="1"/>
</dbReference>
<dbReference type="InterPro" id="IPR043128">
    <property type="entry name" value="Rev_trsase/Diguanyl_cyclase"/>
</dbReference>
<dbReference type="InterPro" id="IPR029787">
    <property type="entry name" value="Nucleotide_cyclase"/>
</dbReference>
<accession>I1E0B4</accession>
<dbReference type="GO" id="GO:0005886">
    <property type="term" value="C:plasma membrane"/>
    <property type="evidence" value="ECO:0007669"/>
    <property type="project" value="TreeGrafter"/>
</dbReference>
<gene>
    <name evidence="4" type="primary">pleD</name>
    <name evidence="4" type="ORF">RNAN_2748</name>
</gene>
<evidence type="ECO:0000259" key="3">
    <source>
        <dbReference type="PROSITE" id="PS50887"/>
    </source>
</evidence>
<protein>
    <recommendedName>
        <fullName evidence="2">diguanylate cyclase</fullName>
        <ecNumber evidence="2">2.7.7.65</ecNumber>
    </recommendedName>
</protein>
<evidence type="ECO:0000256" key="2">
    <source>
        <dbReference type="ARBA" id="ARBA00012528"/>
    </source>
</evidence>
<dbReference type="STRING" id="562729.RNAN_2748"/>
<dbReference type="GO" id="GO:0043709">
    <property type="term" value="P:cell adhesion involved in single-species biofilm formation"/>
    <property type="evidence" value="ECO:0007669"/>
    <property type="project" value="TreeGrafter"/>
</dbReference>
<dbReference type="AlphaFoldDB" id="I1E0B4"/>
<dbReference type="Gene3D" id="3.30.70.270">
    <property type="match status" value="1"/>
</dbReference>
<feature type="domain" description="GGDEF" evidence="3">
    <location>
        <begin position="96"/>
        <end position="231"/>
    </location>
</feature>
<dbReference type="FunFam" id="3.30.70.270:FF:000001">
    <property type="entry name" value="Diguanylate cyclase domain protein"/>
    <property type="match status" value="1"/>
</dbReference>
<dbReference type="PANTHER" id="PTHR45138">
    <property type="entry name" value="REGULATORY COMPONENTS OF SENSORY TRANSDUCTION SYSTEM"/>
    <property type="match status" value="1"/>
</dbReference>
<dbReference type="InterPro" id="IPR050469">
    <property type="entry name" value="Diguanylate_Cyclase"/>
</dbReference>
<comment type="caution">
    <text evidence="4">The sequence shown here is derived from an EMBL/GenBank/DDBJ whole genome shotgun (WGS) entry which is preliminary data.</text>
</comment>
<dbReference type="GO" id="GO:0052621">
    <property type="term" value="F:diguanylate cyclase activity"/>
    <property type="evidence" value="ECO:0007669"/>
    <property type="project" value="UniProtKB-EC"/>
</dbReference>
<dbReference type="EC" id="2.7.7.65" evidence="2"/>
<dbReference type="RefSeq" id="WP_008222606.1">
    <property type="nucleotide sequence ID" value="NZ_BAFK01000016.1"/>
</dbReference>
<organism evidence="4 5">
    <name type="scientific">Rheinheimera nanhaiensis E407-8</name>
    <dbReference type="NCBI Taxonomy" id="562729"/>
    <lineage>
        <taxon>Bacteria</taxon>
        <taxon>Pseudomonadati</taxon>
        <taxon>Pseudomonadota</taxon>
        <taxon>Gammaproteobacteria</taxon>
        <taxon>Chromatiales</taxon>
        <taxon>Chromatiaceae</taxon>
        <taxon>Rheinheimera</taxon>
    </lineage>
</organism>
<dbReference type="InterPro" id="IPR000160">
    <property type="entry name" value="GGDEF_dom"/>
</dbReference>
<comment type="cofactor">
    <cofactor evidence="1">
        <name>Mg(2+)</name>
        <dbReference type="ChEBI" id="CHEBI:18420"/>
    </cofactor>
</comment>
<dbReference type="NCBIfam" id="TIGR00254">
    <property type="entry name" value="GGDEF"/>
    <property type="match status" value="1"/>
</dbReference>
<dbReference type="Proteomes" id="UP000004374">
    <property type="component" value="Unassembled WGS sequence"/>
</dbReference>
<reference evidence="4 5" key="1">
    <citation type="journal article" date="2012" name="J. Bacteriol.">
        <title>Genome Sequence of the Protease-Producing Bacterium Rheinheimera nanhaiensis E407-8T, Isolated from Deep-Sea Sediment of the South China Sea.</title>
        <authorList>
            <person name="Zhang X.-Y."/>
            <person name="Zhang Y.-J."/>
            <person name="Qin Q.-L."/>
            <person name="Xie B.-B."/>
            <person name="Chen X.-L."/>
            <person name="Zhou B.-C."/>
            <person name="Zhang Y.-Z."/>
        </authorList>
    </citation>
    <scope>NUCLEOTIDE SEQUENCE [LARGE SCALE GENOMIC DNA]</scope>
    <source>
        <strain evidence="4 5">E407-8</strain>
    </source>
</reference>
<sequence length="250" mass="27465">MAIVLPYFLAGLLLGCLLVGLAAARVLRRWHQAAADLESQLRSHSFELQIALDELTEANRQLEIQTQIDALSGVYNRAYFDRQLTAELKRSRREQRTVALVLLDIDHFKQINDNHGHLVGDQAIKQVAQLIRQHVKRPADKVFRYGGEEFALILPNTSLAGAVQLAERIRQQLTATCINTADDTLTLSLSAGCYAAIPAKDSDNDEFIAFADKALYRAKAAGRDQVHSYPAPVAAVAVAAAAVTGEINEH</sequence>
<evidence type="ECO:0000313" key="5">
    <source>
        <dbReference type="Proteomes" id="UP000004374"/>
    </source>
</evidence>
<dbReference type="SUPFAM" id="SSF55073">
    <property type="entry name" value="Nucleotide cyclase"/>
    <property type="match status" value="1"/>
</dbReference>
<dbReference type="EMBL" id="BAFK01000016">
    <property type="protein sequence ID" value="GAB59742.1"/>
    <property type="molecule type" value="Genomic_DNA"/>
</dbReference>
<dbReference type="Pfam" id="PF00990">
    <property type="entry name" value="GGDEF"/>
    <property type="match status" value="1"/>
</dbReference>
<dbReference type="PANTHER" id="PTHR45138:SF24">
    <property type="entry name" value="DIGUANYLATE CYCLASE DGCC-RELATED"/>
    <property type="match status" value="1"/>
</dbReference>
<dbReference type="PROSITE" id="PS50887">
    <property type="entry name" value="GGDEF"/>
    <property type="match status" value="1"/>
</dbReference>
<keyword evidence="5" id="KW-1185">Reference proteome</keyword>
<evidence type="ECO:0000256" key="1">
    <source>
        <dbReference type="ARBA" id="ARBA00001946"/>
    </source>
</evidence>
<dbReference type="OrthoDB" id="9813903at2"/>
<dbReference type="SMART" id="SM00267">
    <property type="entry name" value="GGDEF"/>
    <property type="match status" value="1"/>
</dbReference>
<name>I1E0B4_9GAMM</name>